<proteinExistence type="predicted"/>
<dbReference type="EMBL" id="CP074572">
    <property type="protein sequence ID" value="QVK22385.1"/>
    <property type="molecule type" value="Genomic_DNA"/>
</dbReference>
<reference evidence="1 2" key="1">
    <citation type="journal article" date="2012" name="Int. J. Syst. Evol. Microbiol.">
        <title>Shewanella dokdonensis sp. nov., isolated from seawater.</title>
        <authorList>
            <person name="Sung H.R."/>
            <person name="Yoon J.H."/>
            <person name="Ghim S.Y."/>
        </authorList>
    </citation>
    <scope>NUCLEOTIDE SEQUENCE [LARGE SCALE GENOMIC DNA]</scope>
    <source>
        <strain evidence="1 2">DSM 23626</strain>
    </source>
</reference>
<organism evidence="1 2">
    <name type="scientific">Shewanella dokdonensis</name>
    <dbReference type="NCBI Taxonomy" id="712036"/>
    <lineage>
        <taxon>Bacteria</taxon>
        <taxon>Pseudomonadati</taxon>
        <taxon>Pseudomonadota</taxon>
        <taxon>Gammaproteobacteria</taxon>
        <taxon>Alteromonadales</taxon>
        <taxon>Shewanellaceae</taxon>
        <taxon>Shewanella</taxon>
    </lineage>
</organism>
<dbReference type="Proteomes" id="UP000676428">
    <property type="component" value="Chromosome"/>
</dbReference>
<dbReference type="RefSeq" id="WP_213681039.1">
    <property type="nucleotide sequence ID" value="NZ_CP074572.1"/>
</dbReference>
<gene>
    <name evidence="1" type="ORF">KHX94_13465</name>
</gene>
<accession>A0ABX8DD90</accession>
<sequence>MMTLTKDIQRKEEELSSRLECMREEALVRFSQIVGCKSNVHQMHAHIGRNNNTFVDSVRMQFHSPEDFIARWLNGLTKQIIERKEDIARRRHFGDRKRTEEIIPEMLQNELLREYIHRFLERNFYRNFEARVRAKPDQNLWQVWFGSGKLVWGLLISPTHRFGEWTNDKSQMRRENYAYWTIEHVLETGLIAPESEEPVIFPDIQAFLTFYQTVLARVSNSEYEQAISTRYLDYIRESDAPESVPLLIPELRYAGKEAKHLYRLDFSVLNSYTMRMVAFEISPASSHMSIAGSTKKLKRHSTKSFR</sequence>
<protein>
    <submittedName>
        <fullName evidence="1">Uncharacterized protein</fullName>
    </submittedName>
</protein>
<keyword evidence="2" id="KW-1185">Reference proteome</keyword>
<evidence type="ECO:0000313" key="1">
    <source>
        <dbReference type="EMBL" id="QVK22385.1"/>
    </source>
</evidence>
<evidence type="ECO:0000313" key="2">
    <source>
        <dbReference type="Proteomes" id="UP000676428"/>
    </source>
</evidence>
<name>A0ABX8DD90_9GAMM</name>